<name>A0AA41MC02_SCICA</name>
<sequence>MLDSPEPKGLVPFTEESLELIKQHIAKNHNEEREEDDVKPDPALEVGKELPFIYGDLSRGMVSEPLEDVDSYYYVKKNTFMVLNKNRTIFRFNAASILCTLSPFSSIRGTTIKVLVHPYPFLLACELRFKLY</sequence>
<reference evidence="1" key="1">
    <citation type="submission" date="2020-03" db="EMBL/GenBank/DDBJ databases">
        <title>Studies in the Genomics of Life Span.</title>
        <authorList>
            <person name="Glass D."/>
        </authorList>
    </citation>
    <scope>NUCLEOTIDE SEQUENCE</scope>
    <source>
        <strain evidence="1">SUZIE</strain>
        <tissue evidence="1">Muscle</tissue>
    </source>
</reference>
<evidence type="ECO:0000313" key="2">
    <source>
        <dbReference type="Proteomes" id="UP001166674"/>
    </source>
</evidence>
<proteinExistence type="predicted"/>
<dbReference type="EMBL" id="JAATJV010132999">
    <property type="protein sequence ID" value="MBZ3869141.1"/>
    <property type="molecule type" value="Genomic_DNA"/>
</dbReference>
<keyword evidence="1" id="KW-0406">Ion transport</keyword>
<evidence type="ECO:0000313" key="1">
    <source>
        <dbReference type="EMBL" id="MBZ3869141.1"/>
    </source>
</evidence>
<dbReference type="AlphaFoldDB" id="A0AA41MC02"/>
<organism evidence="1 2">
    <name type="scientific">Sciurus carolinensis</name>
    <name type="common">Eastern gray squirrel</name>
    <dbReference type="NCBI Taxonomy" id="30640"/>
    <lineage>
        <taxon>Eukaryota</taxon>
        <taxon>Metazoa</taxon>
        <taxon>Chordata</taxon>
        <taxon>Craniata</taxon>
        <taxon>Vertebrata</taxon>
        <taxon>Euteleostomi</taxon>
        <taxon>Mammalia</taxon>
        <taxon>Eutheria</taxon>
        <taxon>Euarchontoglires</taxon>
        <taxon>Glires</taxon>
        <taxon>Rodentia</taxon>
        <taxon>Sciuromorpha</taxon>
        <taxon>Sciuridae</taxon>
        <taxon>Sciurinae</taxon>
        <taxon>Sciurini</taxon>
        <taxon>Sciurus</taxon>
    </lineage>
</organism>
<keyword evidence="2" id="KW-1185">Reference proteome</keyword>
<dbReference type="GO" id="GO:0034220">
    <property type="term" value="P:monoatomic ion transmembrane transport"/>
    <property type="evidence" value="ECO:0007669"/>
    <property type="project" value="UniProtKB-KW"/>
</dbReference>
<gene>
    <name evidence="1" type="ORF">SUZIE_101455</name>
</gene>
<dbReference type="Proteomes" id="UP001166674">
    <property type="component" value="Unassembled WGS sequence"/>
</dbReference>
<keyword evidence="1" id="KW-0407">Ion channel</keyword>
<accession>A0AA41MC02</accession>
<comment type="caution">
    <text evidence="1">The sequence shown here is derived from an EMBL/GenBank/DDBJ whole genome shotgun (WGS) entry which is preliminary data.</text>
</comment>
<keyword evidence="1" id="KW-0813">Transport</keyword>
<protein>
    <submittedName>
        <fullName evidence="1">Sodium channel protein type 7 subunit alpha</fullName>
    </submittedName>
</protein>